<sequence length="151" mass="17361">MKPKTILILDLDGVLITTPPWKADVIHTDGYSQFNINCITNLNKLLTLKTFEIWLSSTRRTTKTLTEFNQIFINRGIIQPIKGFLPVYKNCTSRKDEIISFINDFNLNDFLIIDDDKSLNAISYKNQSVLTQFLKGFNNEALSEAIKKSRL</sequence>
<evidence type="ECO:0000313" key="1">
    <source>
        <dbReference type="EMBL" id="CAL2105274.1"/>
    </source>
</evidence>
<gene>
    <name evidence="1" type="ORF">T190115A13A_140041</name>
</gene>
<reference evidence="1 2" key="1">
    <citation type="submission" date="2024-05" db="EMBL/GenBank/DDBJ databases">
        <authorList>
            <person name="Duchaud E."/>
        </authorList>
    </citation>
    <scope>NUCLEOTIDE SEQUENCE [LARGE SCALE GENOMIC DNA]</scope>
    <source>
        <strain evidence="1">Ena-SAMPLE-TAB-13-05-2024-13:56:06:370-140305</strain>
    </source>
</reference>
<accession>A0ABM9PI78</accession>
<dbReference type="RefSeq" id="WP_348737127.1">
    <property type="nucleotide sequence ID" value="NZ_CAXJRC010000005.1"/>
</dbReference>
<dbReference type="Pfam" id="PF18143">
    <property type="entry name" value="HAD_SAK_2"/>
    <property type="match status" value="1"/>
</dbReference>
<keyword evidence="2" id="KW-1185">Reference proteome</keyword>
<protein>
    <recommendedName>
        <fullName evidence="3">FCP1 homology domain-containing protein</fullName>
    </recommendedName>
</protein>
<proteinExistence type="predicted"/>
<name>A0ABM9PI78_9FLAO</name>
<evidence type="ECO:0008006" key="3">
    <source>
        <dbReference type="Google" id="ProtNLM"/>
    </source>
</evidence>
<evidence type="ECO:0000313" key="2">
    <source>
        <dbReference type="Proteomes" id="UP001497602"/>
    </source>
</evidence>
<organism evidence="1 2">
    <name type="scientific">Tenacibaculum vairaonense</name>
    <dbReference type="NCBI Taxonomy" id="3137860"/>
    <lineage>
        <taxon>Bacteria</taxon>
        <taxon>Pseudomonadati</taxon>
        <taxon>Bacteroidota</taxon>
        <taxon>Flavobacteriia</taxon>
        <taxon>Flavobacteriales</taxon>
        <taxon>Flavobacteriaceae</taxon>
        <taxon>Tenacibaculum</taxon>
    </lineage>
</organism>
<comment type="caution">
    <text evidence="1">The sequence shown here is derived from an EMBL/GenBank/DDBJ whole genome shotgun (WGS) entry which is preliminary data.</text>
</comment>
<dbReference type="Proteomes" id="UP001497602">
    <property type="component" value="Unassembled WGS sequence"/>
</dbReference>
<dbReference type="EMBL" id="CAXJRC010000005">
    <property type="protein sequence ID" value="CAL2105274.1"/>
    <property type="molecule type" value="Genomic_DNA"/>
</dbReference>